<reference evidence="6 7" key="1">
    <citation type="submission" date="2020-08" db="EMBL/GenBank/DDBJ databases">
        <title>Stenotrophomonas sp. W1S232.</title>
        <authorList>
            <person name="Deng Y."/>
        </authorList>
    </citation>
    <scope>NUCLEOTIDE SEQUENCE [LARGE SCALE GENOMIC DNA]</scope>
    <source>
        <strain evidence="6 7">W1S232</strain>
    </source>
</reference>
<dbReference type="AlphaFoldDB" id="A0A7W3V0Q1"/>
<sequence>MKSVLRWQALAVLLLCAWLLPVVAVAADPAPTLDAITARLANPVVLRGQFEQSKTVVGFRNPLRSQGRFVVARDRGVIWQTDKPFASELVVTAAQIRSRQPDGSVRVEVDASQQPAMRSVNTVLFALISGDLQSLQRLFQVTPLAAGGEGWQLRLTPRSRMLARAFSSLTLHGDRHVRVVEIVEAGGDHTRIQFSQLSELPAVLRADEAARFE</sequence>
<dbReference type="CDD" id="cd16325">
    <property type="entry name" value="LolA"/>
    <property type="match status" value="1"/>
</dbReference>
<dbReference type="GO" id="GO:0015031">
    <property type="term" value="P:protein transport"/>
    <property type="evidence" value="ECO:0007669"/>
    <property type="project" value="UniProtKB-KW"/>
</dbReference>
<evidence type="ECO:0000256" key="3">
    <source>
        <dbReference type="ARBA" id="ARBA00022729"/>
    </source>
</evidence>
<evidence type="ECO:0000256" key="5">
    <source>
        <dbReference type="SAM" id="SignalP"/>
    </source>
</evidence>
<feature type="signal peptide" evidence="5">
    <location>
        <begin position="1"/>
        <end position="26"/>
    </location>
</feature>
<dbReference type="PANTHER" id="PTHR35869">
    <property type="entry name" value="OUTER-MEMBRANE LIPOPROTEIN CARRIER PROTEIN"/>
    <property type="match status" value="1"/>
</dbReference>
<name>A0A7W3V0Q1_9GAMM</name>
<evidence type="ECO:0000313" key="6">
    <source>
        <dbReference type="EMBL" id="MBB1117329.1"/>
    </source>
</evidence>
<evidence type="ECO:0000256" key="1">
    <source>
        <dbReference type="ARBA" id="ARBA00011245"/>
    </source>
</evidence>
<gene>
    <name evidence="6" type="ORF">H4O09_09750</name>
</gene>
<keyword evidence="6" id="KW-0449">Lipoprotein</keyword>
<evidence type="ECO:0000256" key="4">
    <source>
        <dbReference type="ARBA" id="ARBA00022927"/>
    </source>
</evidence>
<keyword evidence="2" id="KW-0813">Transport</keyword>
<organism evidence="6 7">
    <name type="scientific">Stenotrophomonas koreensis</name>
    <dbReference type="NCBI Taxonomy" id="266128"/>
    <lineage>
        <taxon>Bacteria</taxon>
        <taxon>Pseudomonadati</taxon>
        <taxon>Pseudomonadota</taxon>
        <taxon>Gammaproteobacteria</taxon>
        <taxon>Lysobacterales</taxon>
        <taxon>Lysobacteraceae</taxon>
        <taxon>Stenotrophomonas</taxon>
    </lineage>
</organism>
<dbReference type="InterPro" id="IPR029046">
    <property type="entry name" value="LolA/LolB/LppX"/>
</dbReference>
<dbReference type="SUPFAM" id="SSF89392">
    <property type="entry name" value="Prokaryotic lipoproteins and lipoprotein localization factors"/>
    <property type="match status" value="1"/>
</dbReference>
<dbReference type="Proteomes" id="UP000550609">
    <property type="component" value="Unassembled WGS sequence"/>
</dbReference>
<dbReference type="RefSeq" id="WP_182622376.1">
    <property type="nucleotide sequence ID" value="NZ_JACIUV010000004.1"/>
</dbReference>
<dbReference type="EMBL" id="JACIUV010000004">
    <property type="protein sequence ID" value="MBB1117329.1"/>
    <property type="molecule type" value="Genomic_DNA"/>
</dbReference>
<dbReference type="InterPro" id="IPR004564">
    <property type="entry name" value="OM_lipoprot_carrier_LolA-like"/>
</dbReference>
<evidence type="ECO:0000313" key="7">
    <source>
        <dbReference type="Proteomes" id="UP000550609"/>
    </source>
</evidence>
<proteinExistence type="predicted"/>
<protein>
    <submittedName>
        <fullName evidence="6">Outer membrane lipoprotein carrier protein LolA</fullName>
    </submittedName>
</protein>
<keyword evidence="3 5" id="KW-0732">Signal</keyword>
<dbReference type="PANTHER" id="PTHR35869:SF1">
    <property type="entry name" value="OUTER-MEMBRANE LIPOPROTEIN CARRIER PROTEIN"/>
    <property type="match status" value="1"/>
</dbReference>
<comment type="caution">
    <text evidence="6">The sequence shown here is derived from an EMBL/GenBank/DDBJ whole genome shotgun (WGS) entry which is preliminary data.</text>
</comment>
<feature type="chain" id="PRO_5031264669" evidence="5">
    <location>
        <begin position="27"/>
        <end position="213"/>
    </location>
</feature>
<comment type="subunit">
    <text evidence="1">Monomer.</text>
</comment>
<keyword evidence="4" id="KW-0653">Protein transport</keyword>
<accession>A0A7W3V0Q1</accession>
<evidence type="ECO:0000256" key="2">
    <source>
        <dbReference type="ARBA" id="ARBA00022448"/>
    </source>
</evidence>
<dbReference type="Pfam" id="PF03548">
    <property type="entry name" value="LolA"/>
    <property type="match status" value="1"/>
</dbReference>
<dbReference type="Gene3D" id="2.50.20.10">
    <property type="entry name" value="Lipoprotein localisation LolA/LolB/LppX"/>
    <property type="match status" value="1"/>
</dbReference>